<dbReference type="PANTHER" id="PTHR38686:SF1">
    <property type="entry name" value="APOLIPOPROTEIN N-ACYLTRANSFERASE"/>
    <property type="match status" value="1"/>
</dbReference>
<keyword evidence="3 9" id="KW-1003">Cell membrane</keyword>
<feature type="transmembrane region" description="Helical" evidence="9">
    <location>
        <begin position="145"/>
        <end position="168"/>
    </location>
</feature>
<evidence type="ECO:0000313" key="12">
    <source>
        <dbReference type="Proteomes" id="UP001597296"/>
    </source>
</evidence>
<comment type="function">
    <text evidence="9">Catalyzes the phospholipid dependent N-acylation of the N-terminal cysteine of apolipoprotein, the last step in lipoprotein maturation.</text>
</comment>
<comment type="catalytic activity">
    <reaction evidence="9">
        <text>N-terminal S-1,2-diacyl-sn-glyceryl-L-cysteinyl-[lipoprotein] + a glycerophospholipid = N-acyl-S-1,2-diacyl-sn-glyceryl-L-cysteinyl-[lipoprotein] + a 2-acyl-sn-glycero-3-phospholipid + H(+)</text>
        <dbReference type="Rhea" id="RHEA:48228"/>
        <dbReference type="Rhea" id="RHEA-COMP:14681"/>
        <dbReference type="Rhea" id="RHEA-COMP:14684"/>
        <dbReference type="ChEBI" id="CHEBI:15378"/>
        <dbReference type="ChEBI" id="CHEBI:136912"/>
        <dbReference type="ChEBI" id="CHEBI:140656"/>
        <dbReference type="ChEBI" id="CHEBI:140657"/>
        <dbReference type="ChEBI" id="CHEBI:140660"/>
        <dbReference type="EC" id="2.3.1.269"/>
    </reaction>
</comment>
<feature type="domain" description="CN hydrolase" evidence="10">
    <location>
        <begin position="253"/>
        <end position="500"/>
    </location>
</feature>
<keyword evidence="5 9" id="KW-0812">Transmembrane</keyword>
<feature type="transmembrane region" description="Helical" evidence="9">
    <location>
        <begin position="110"/>
        <end position="133"/>
    </location>
</feature>
<name>A0ABW5CAU1_9PROT</name>
<dbReference type="GO" id="GO:0016746">
    <property type="term" value="F:acyltransferase activity"/>
    <property type="evidence" value="ECO:0007669"/>
    <property type="project" value="UniProtKB-KW"/>
</dbReference>
<organism evidence="11 12">
    <name type="scientific">Phaeospirillum tilakii</name>
    <dbReference type="NCBI Taxonomy" id="741673"/>
    <lineage>
        <taxon>Bacteria</taxon>
        <taxon>Pseudomonadati</taxon>
        <taxon>Pseudomonadota</taxon>
        <taxon>Alphaproteobacteria</taxon>
        <taxon>Rhodospirillales</taxon>
        <taxon>Rhodospirillaceae</taxon>
        <taxon>Phaeospirillum</taxon>
    </lineage>
</organism>
<dbReference type="CDD" id="cd07571">
    <property type="entry name" value="ALP_N-acyl_transferase"/>
    <property type="match status" value="1"/>
</dbReference>
<dbReference type="HAMAP" id="MF_01148">
    <property type="entry name" value="Lnt"/>
    <property type="match status" value="1"/>
</dbReference>
<comment type="caution">
    <text evidence="11">The sequence shown here is derived from an EMBL/GenBank/DDBJ whole genome shotgun (WGS) entry which is preliminary data.</text>
</comment>
<dbReference type="NCBIfam" id="TIGR00546">
    <property type="entry name" value="lnt"/>
    <property type="match status" value="1"/>
</dbReference>
<dbReference type="SUPFAM" id="SSF56317">
    <property type="entry name" value="Carbon-nitrogen hydrolase"/>
    <property type="match status" value="1"/>
</dbReference>
<dbReference type="Gene3D" id="3.60.110.10">
    <property type="entry name" value="Carbon-nitrogen hydrolase"/>
    <property type="match status" value="1"/>
</dbReference>
<accession>A0ABW5CAU1</accession>
<dbReference type="RefSeq" id="WP_377316441.1">
    <property type="nucleotide sequence ID" value="NZ_JBHUIY010000020.1"/>
</dbReference>
<evidence type="ECO:0000256" key="3">
    <source>
        <dbReference type="ARBA" id="ARBA00022475"/>
    </source>
</evidence>
<dbReference type="PROSITE" id="PS50263">
    <property type="entry name" value="CN_HYDROLASE"/>
    <property type="match status" value="1"/>
</dbReference>
<evidence type="ECO:0000259" key="10">
    <source>
        <dbReference type="PROSITE" id="PS50263"/>
    </source>
</evidence>
<evidence type="ECO:0000256" key="2">
    <source>
        <dbReference type="ARBA" id="ARBA00010065"/>
    </source>
</evidence>
<keyword evidence="12" id="KW-1185">Reference proteome</keyword>
<keyword evidence="7 9" id="KW-0472">Membrane</keyword>
<reference evidence="12" key="1">
    <citation type="journal article" date="2019" name="Int. J. Syst. Evol. Microbiol.">
        <title>The Global Catalogue of Microorganisms (GCM) 10K type strain sequencing project: providing services to taxonomists for standard genome sequencing and annotation.</title>
        <authorList>
            <consortium name="The Broad Institute Genomics Platform"/>
            <consortium name="The Broad Institute Genome Sequencing Center for Infectious Disease"/>
            <person name="Wu L."/>
            <person name="Ma J."/>
        </authorList>
    </citation>
    <scope>NUCLEOTIDE SEQUENCE [LARGE SCALE GENOMIC DNA]</scope>
    <source>
        <strain evidence="12">KCTC 15012</strain>
    </source>
</reference>
<protein>
    <recommendedName>
        <fullName evidence="9">Apolipoprotein N-acyltransferase</fullName>
        <shortName evidence="9">ALP N-acyltransferase</shortName>
        <ecNumber evidence="9">2.3.1.269</ecNumber>
    </recommendedName>
</protein>
<dbReference type="InterPro" id="IPR036526">
    <property type="entry name" value="C-N_Hydrolase_sf"/>
</dbReference>
<feature type="transmembrane region" description="Helical" evidence="9">
    <location>
        <begin position="188"/>
        <end position="209"/>
    </location>
</feature>
<keyword evidence="6 9" id="KW-1133">Transmembrane helix</keyword>
<dbReference type="InterPro" id="IPR003010">
    <property type="entry name" value="C-N_Hydrolase"/>
</dbReference>
<evidence type="ECO:0000256" key="1">
    <source>
        <dbReference type="ARBA" id="ARBA00004651"/>
    </source>
</evidence>
<evidence type="ECO:0000256" key="6">
    <source>
        <dbReference type="ARBA" id="ARBA00022989"/>
    </source>
</evidence>
<dbReference type="Pfam" id="PF00795">
    <property type="entry name" value="CN_hydrolase"/>
    <property type="match status" value="1"/>
</dbReference>
<keyword evidence="4 9" id="KW-0808">Transferase</keyword>
<evidence type="ECO:0000256" key="5">
    <source>
        <dbReference type="ARBA" id="ARBA00022692"/>
    </source>
</evidence>
<evidence type="ECO:0000256" key="9">
    <source>
        <dbReference type="HAMAP-Rule" id="MF_01148"/>
    </source>
</evidence>
<dbReference type="PANTHER" id="PTHR38686">
    <property type="entry name" value="APOLIPOPROTEIN N-ACYLTRANSFERASE"/>
    <property type="match status" value="1"/>
</dbReference>
<dbReference type="EC" id="2.3.1.269" evidence="9"/>
<evidence type="ECO:0000313" key="11">
    <source>
        <dbReference type="EMBL" id="MFD2234330.1"/>
    </source>
</evidence>
<evidence type="ECO:0000256" key="7">
    <source>
        <dbReference type="ARBA" id="ARBA00023136"/>
    </source>
</evidence>
<dbReference type="Pfam" id="PF20154">
    <property type="entry name" value="LNT_N"/>
    <property type="match status" value="1"/>
</dbReference>
<keyword evidence="8 9" id="KW-0012">Acyltransferase</keyword>
<gene>
    <name evidence="9 11" type="primary">lnt</name>
    <name evidence="11" type="ORF">ACFSNB_10990</name>
</gene>
<proteinExistence type="inferred from homology"/>
<feature type="transmembrane region" description="Helical" evidence="9">
    <location>
        <begin position="216"/>
        <end position="234"/>
    </location>
</feature>
<dbReference type="EMBL" id="JBHUIY010000020">
    <property type="protein sequence ID" value="MFD2234330.1"/>
    <property type="molecule type" value="Genomic_DNA"/>
</dbReference>
<evidence type="ECO:0000256" key="4">
    <source>
        <dbReference type="ARBA" id="ARBA00022679"/>
    </source>
</evidence>
<feature type="transmembrane region" description="Helical" evidence="9">
    <location>
        <begin position="52"/>
        <end position="70"/>
    </location>
</feature>
<dbReference type="InterPro" id="IPR004563">
    <property type="entry name" value="Apolipo_AcylTrfase"/>
</dbReference>
<sequence length="529" mass="56126">MRHPASSSERLAARPFSLAQAAAARLAALTGWRRRLALVGFGLFGALALPPWSLLPALPVALTALVWLWDAAPTRRAAFAAGWWWGWGWFILGLYWISHALLTDPLRFGWMIPFAVFGLSALMAVFYGLATLLAHLLGARGLGRVAVLAAAWTLAEWLRSWALTGFPWNALGSVWEASLPVLQSGAVAGLWGLCLLTALAGMAPALLAGPATPRRAVVALALALGLPLGAWTAGSLRLAAQPTVETGIKLRLVQPRIAQGTKWVEGLRERHLLEAVTLSRQPGADQVKAVIWPEAAAPFYLNLDGPHRAWAGMAAPPGGVLLTGALRLPDPDAASPHLANSLYALDGIGEMLAVYDKAHLVPFGEYVPLRRILPIAKITHGAIDFTPGPGPRTLTLPGLPPLSPLICYEALFPAEMVGADQPRPDWLLNVTDDGWFGLSAGPYQHLAAARLRAVEQGLPLARAANTGITTLVDPLGRELGRIALGERGILDVALPAPLPPTPYARFGDALPLLLALLCGAIGLATRKTC</sequence>
<feature type="transmembrane region" description="Helical" evidence="9">
    <location>
        <begin position="77"/>
        <end position="98"/>
    </location>
</feature>
<evidence type="ECO:0000256" key="8">
    <source>
        <dbReference type="ARBA" id="ARBA00023315"/>
    </source>
</evidence>
<comment type="subcellular location">
    <subcellularLocation>
        <location evidence="1 9">Cell membrane</location>
        <topology evidence="1 9">Multi-pass membrane protein</topology>
    </subcellularLocation>
</comment>
<comment type="similarity">
    <text evidence="2 9">Belongs to the CN hydrolase family. Apolipoprotein N-acyltransferase subfamily.</text>
</comment>
<dbReference type="Proteomes" id="UP001597296">
    <property type="component" value="Unassembled WGS sequence"/>
</dbReference>
<dbReference type="InterPro" id="IPR045378">
    <property type="entry name" value="LNT_N"/>
</dbReference>
<comment type="pathway">
    <text evidence="9">Protein modification; lipoprotein biosynthesis (N-acyl transfer).</text>
</comment>